<dbReference type="Gene3D" id="3.30.450.150">
    <property type="entry name" value="Haem-degrading domain"/>
    <property type="match status" value="2"/>
</dbReference>
<dbReference type="PANTHER" id="PTHR34309">
    <property type="entry name" value="SLR1406 PROTEIN"/>
    <property type="match status" value="1"/>
</dbReference>
<dbReference type="AlphaFoldDB" id="A0A841LAK5"/>
<dbReference type="PROSITE" id="PS51257">
    <property type="entry name" value="PROKAR_LIPOPROTEIN"/>
    <property type="match status" value="1"/>
</dbReference>
<feature type="chain" id="PRO_5032554339" evidence="1">
    <location>
        <begin position="22"/>
        <end position="656"/>
    </location>
</feature>
<dbReference type="InterPro" id="IPR038084">
    <property type="entry name" value="PduO/GlcC-like_sf"/>
</dbReference>
<keyword evidence="1" id="KW-0732">Signal</keyword>
<organism evidence="2 3">
    <name type="scientific">Polymorphobacter multimanifer</name>
    <dbReference type="NCBI Taxonomy" id="1070431"/>
    <lineage>
        <taxon>Bacteria</taxon>
        <taxon>Pseudomonadati</taxon>
        <taxon>Pseudomonadota</taxon>
        <taxon>Alphaproteobacteria</taxon>
        <taxon>Sphingomonadales</taxon>
        <taxon>Sphingosinicellaceae</taxon>
        <taxon>Polymorphobacter</taxon>
    </lineage>
</organism>
<dbReference type="SUPFAM" id="SSF143744">
    <property type="entry name" value="GlcG-like"/>
    <property type="match status" value="3"/>
</dbReference>
<proteinExistence type="predicted"/>
<dbReference type="PANTHER" id="PTHR34309:SF1">
    <property type="entry name" value="PROTEIN GLCG"/>
    <property type="match status" value="1"/>
</dbReference>
<dbReference type="EMBL" id="JACIIV010000002">
    <property type="protein sequence ID" value="MBB6226182.1"/>
    <property type="molecule type" value="Genomic_DNA"/>
</dbReference>
<evidence type="ECO:0000313" key="3">
    <source>
        <dbReference type="Proteomes" id="UP000538147"/>
    </source>
</evidence>
<comment type="caution">
    <text evidence="2">The sequence shown here is derived from an EMBL/GenBank/DDBJ whole genome shotgun (WGS) entry which is preliminary data.</text>
</comment>
<dbReference type="InterPro" id="IPR005624">
    <property type="entry name" value="PduO/GlcC-like"/>
</dbReference>
<name>A0A841LAK5_9SPHN</name>
<protein>
    <submittedName>
        <fullName evidence="2">Uncharacterized protein GlcG (DUF336 family)</fullName>
    </submittedName>
</protein>
<feature type="signal peptide" evidence="1">
    <location>
        <begin position="1"/>
        <end position="21"/>
    </location>
</feature>
<gene>
    <name evidence="2" type="ORF">FHS79_000335</name>
</gene>
<dbReference type="RefSeq" id="WP_184194395.1">
    <property type="nucleotide sequence ID" value="NZ_JACIIV010000002.1"/>
</dbReference>
<evidence type="ECO:0000256" key="1">
    <source>
        <dbReference type="SAM" id="SignalP"/>
    </source>
</evidence>
<keyword evidence="3" id="KW-1185">Reference proteome</keyword>
<dbReference type="Pfam" id="PF03928">
    <property type="entry name" value="HbpS-like"/>
    <property type="match status" value="2"/>
</dbReference>
<reference evidence="2 3" key="1">
    <citation type="submission" date="2020-08" db="EMBL/GenBank/DDBJ databases">
        <title>Genomic Encyclopedia of Type Strains, Phase IV (KMG-IV): sequencing the most valuable type-strain genomes for metagenomic binning, comparative biology and taxonomic classification.</title>
        <authorList>
            <person name="Goeker M."/>
        </authorList>
    </citation>
    <scope>NUCLEOTIDE SEQUENCE [LARGE SCALE GENOMIC DNA]</scope>
    <source>
        <strain evidence="2 3">DSM 102189</strain>
    </source>
</reference>
<dbReference type="Proteomes" id="UP000538147">
    <property type="component" value="Unassembled WGS sequence"/>
</dbReference>
<evidence type="ECO:0000313" key="2">
    <source>
        <dbReference type="EMBL" id="MBB6226182.1"/>
    </source>
</evidence>
<dbReference type="InterPro" id="IPR052517">
    <property type="entry name" value="GlcG_carb_metab_protein"/>
</dbReference>
<sequence>MKWVGASLLALLLAGCGGGTGETGSGAPSPVSGGTPGGGAVTPAVPTSVFAKPAAEALTTADVQSVIARAVGEAQARGLPVVVAVVDRVGNVLAVYRMNGARPMARARPGGAAGSLDVQNVEFRAELAAIAKAITGAYLSSGGNAFSTRTASMIVQEHFPPSANTRGLESGPLFGVQFSQLPCSDLNTRFGVGSPMIGPKRSPLGLAADAGGFPLYKNGVVVGGVGVMGDGDYGFDPEVVDIDVDDEEFIALAGTTAFPAPETVRAERISVDGTLLRYSDAKAEGLRVNPASASTGLLTTAGSLVAVNGFTGGGLIAGTPYGDEASGVRPATTAEFNHPDAYVLSDGAGNNRYPVRSGTDAAEVATPLTATEVRAVLEEAFKIMSRSRAQIRQPLDSRGEVSISVVDTRGVALGLVRAPDAPIFGIDVSLQKARSVAFFSGSRASAELGAVQTAIGTPDANVRDFAERLALFFAGANGSFDGRFAVSNRALGLVARPYFPDGELGRAPGPLSRPLALFSPFSNGLQSALIVQNLAASLGNINLARCIFLPNHPGGSNRLANGLQIFPGAVPIYRGATLVGAIGVSGDGIDQDDMVSFLGLHNAGVRVGGIGLPPAAIRADQIVVPVPGGNSVRLRFVNCPFAPFVDTAEQNACQAL</sequence>
<accession>A0A841LAK5</accession>